<dbReference type="SUPFAM" id="SSF50156">
    <property type="entry name" value="PDZ domain-like"/>
    <property type="match status" value="1"/>
</dbReference>
<organism evidence="4 5">
    <name type="scientific">Oscillibacter valericigenes</name>
    <dbReference type="NCBI Taxonomy" id="351091"/>
    <lineage>
        <taxon>Bacteria</taxon>
        <taxon>Bacillati</taxon>
        <taxon>Bacillota</taxon>
        <taxon>Clostridia</taxon>
        <taxon>Eubacteriales</taxon>
        <taxon>Oscillospiraceae</taxon>
        <taxon>Oscillibacter</taxon>
    </lineage>
</organism>
<dbReference type="PROSITE" id="PS51494">
    <property type="entry name" value="SPOIVB"/>
    <property type="match status" value="1"/>
</dbReference>
<evidence type="ECO:0000259" key="3">
    <source>
        <dbReference type="PROSITE" id="PS51494"/>
    </source>
</evidence>
<dbReference type="RefSeq" id="WP_204802469.1">
    <property type="nucleotide sequence ID" value="NZ_JACSNX010000002.1"/>
</dbReference>
<protein>
    <submittedName>
        <fullName evidence="4">SpoIVB peptidase</fullName>
        <ecNumber evidence="4">3.4.21.116</ecNumber>
    </submittedName>
</protein>
<comment type="caution">
    <text evidence="4">The sequence shown here is derived from an EMBL/GenBank/DDBJ whole genome shotgun (WGS) entry which is preliminary data.</text>
</comment>
<dbReference type="SMART" id="SM00228">
    <property type="entry name" value="PDZ"/>
    <property type="match status" value="1"/>
</dbReference>
<dbReference type="Pfam" id="PF05580">
    <property type="entry name" value="Peptidase_S55"/>
    <property type="match status" value="1"/>
</dbReference>
<evidence type="ECO:0000259" key="2">
    <source>
        <dbReference type="PROSITE" id="PS50106"/>
    </source>
</evidence>
<dbReference type="EMBL" id="JACSNX010000002">
    <property type="protein sequence ID" value="MBM6850465.1"/>
    <property type="molecule type" value="Genomic_DNA"/>
</dbReference>
<gene>
    <name evidence="4" type="primary">spoIVB</name>
    <name evidence="4" type="ORF">H9X91_03315</name>
</gene>
<dbReference type="InterPro" id="IPR036034">
    <property type="entry name" value="PDZ_sf"/>
</dbReference>
<dbReference type="GO" id="GO:0016787">
    <property type="term" value="F:hydrolase activity"/>
    <property type="evidence" value="ECO:0007669"/>
    <property type="project" value="UniProtKB-KW"/>
</dbReference>
<keyword evidence="1" id="KW-0732">Signal</keyword>
<name>A0ABS2FT00_9FIRM</name>
<dbReference type="InterPro" id="IPR008763">
    <property type="entry name" value="Peptidase_S55"/>
</dbReference>
<feature type="chain" id="PRO_5046816609" evidence="1">
    <location>
        <begin position="33"/>
        <end position="355"/>
    </location>
</feature>
<keyword evidence="5" id="KW-1185">Reference proteome</keyword>
<dbReference type="Proteomes" id="UP000719500">
    <property type="component" value="Unassembled WGS sequence"/>
</dbReference>
<proteinExistence type="predicted"/>
<dbReference type="InterPro" id="IPR041489">
    <property type="entry name" value="PDZ_6"/>
</dbReference>
<evidence type="ECO:0000313" key="4">
    <source>
        <dbReference type="EMBL" id="MBM6850465.1"/>
    </source>
</evidence>
<dbReference type="Gene3D" id="2.30.42.10">
    <property type="match status" value="1"/>
</dbReference>
<feature type="domain" description="PDZ" evidence="2">
    <location>
        <begin position="53"/>
        <end position="121"/>
    </location>
</feature>
<keyword evidence="4" id="KW-0378">Hydrolase</keyword>
<evidence type="ECO:0000313" key="5">
    <source>
        <dbReference type="Proteomes" id="UP000719500"/>
    </source>
</evidence>
<dbReference type="NCBIfam" id="TIGR02860">
    <property type="entry name" value="spore_IV_B"/>
    <property type="match status" value="1"/>
</dbReference>
<feature type="domain" description="Peptidase S55" evidence="3">
    <location>
        <begin position="123"/>
        <end position="355"/>
    </location>
</feature>
<dbReference type="Pfam" id="PF17820">
    <property type="entry name" value="PDZ_6"/>
    <property type="match status" value="1"/>
</dbReference>
<sequence length="355" mass="36304">MYGPFQKARHALRGGAALVLALLLCAVVPAKAAGVTADGTDRTASARMLVPVGHTVGIKLFARGVMVVKAPESGTPADDCGLRTGDIIVKCGGVSVTSSEQFQSLLQENGETATDLQVRREGESMTLSVSPEQNETGAYCIGAWIRDSMAGIGTMTYYDPETGSFGALGHGITDSDTGILMPFASGSLLPSAVKAVKKGASGEAGELRGDFDLTGDLGDLSANTSSGIFGTLDPGEFTERLGDAIPVASAGEVHTGPAAILANVEGDAVKEYDIEILQIVEDAADSRDLVIAVTDPELLSITGGIVQGMSGSPILQDGKFAGAVTHVLLNDPSKGYGILMETMLEAGDPAASSVT</sequence>
<evidence type="ECO:0000256" key="1">
    <source>
        <dbReference type="SAM" id="SignalP"/>
    </source>
</evidence>
<dbReference type="InterPro" id="IPR001478">
    <property type="entry name" value="PDZ"/>
</dbReference>
<dbReference type="InterPro" id="IPR014219">
    <property type="entry name" value="SpoIVB"/>
</dbReference>
<dbReference type="PROSITE" id="PS50106">
    <property type="entry name" value="PDZ"/>
    <property type="match status" value="1"/>
</dbReference>
<accession>A0ABS2FT00</accession>
<dbReference type="EC" id="3.4.21.116" evidence="4"/>
<reference evidence="4 5" key="1">
    <citation type="journal article" date="2021" name="Sci. Rep.">
        <title>The distribution of antibiotic resistance genes in chicken gut microbiota commensals.</title>
        <authorList>
            <person name="Juricova H."/>
            <person name="Matiasovicova J."/>
            <person name="Kubasova T."/>
            <person name="Cejkova D."/>
            <person name="Rychlik I."/>
        </authorList>
    </citation>
    <scope>NUCLEOTIDE SEQUENCE [LARGE SCALE GENOMIC DNA]</scope>
    <source>
        <strain evidence="4 5">An411</strain>
    </source>
</reference>
<feature type="signal peptide" evidence="1">
    <location>
        <begin position="1"/>
        <end position="32"/>
    </location>
</feature>